<feature type="domain" description="N-sulphoglucosamine sulphohydrolase C-terminal" evidence="5">
    <location>
        <begin position="359"/>
        <end position="512"/>
    </location>
</feature>
<dbReference type="PROSITE" id="PS51257">
    <property type="entry name" value="PROKAR_LIPOPROTEIN"/>
    <property type="match status" value="1"/>
</dbReference>
<reference evidence="6 7" key="1">
    <citation type="journal article" date="2011" name="Stand. Genomic Sci.">
        <title>Non-contiguous finished genome sequence of Bacteroides coprosuis type strain (PC139).</title>
        <authorList>
            <person name="Land M."/>
            <person name="Held B."/>
            <person name="Gronow S."/>
            <person name="Abt B."/>
            <person name="Lucas S."/>
            <person name="Del Rio T.G."/>
            <person name="Nolan M."/>
            <person name="Tice H."/>
            <person name="Cheng J.F."/>
            <person name="Pitluck S."/>
            <person name="Liolios K."/>
            <person name="Pagani I."/>
            <person name="Ivanova N."/>
            <person name="Mavromatis K."/>
            <person name="Mikhailova N."/>
            <person name="Pati A."/>
            <person name="Tapia R."/>
            <person name="Han C."/>
            <person name="Goodwin L."/>
            <person name="Chen A."/>
            <person name="Palaniappan K."/>
            <person name="Hauser L."/>
            <person name="Brambilla E.M."/>
            <person name="Rohde M."/>
            <person name="Goker M."/>
            <person name="Detter J.C."/>
            <person name="Woyke T."/>
            <person name="Bristow J."/>
            <person name="Eisen J.A."/>
            <person name="Markowitz V."/>
            <person name="Hugenholtz P."/>
            <person name="Kyrpides N.C."/>
            <person name="Klenk H.P."/>
            <person name="Lapidus A."/>
        </authorList>
    </citation>
    <scope>NUCLEOTIDE SEQUENCE [LARGE SCALE GENOMIC DNA]</scope>
    <source>
        <strain evidence="6 7">DSM 18011</strain>
    </source>
</reference>
<dbReference type="EMBL" id="CM001167">
    <property type="protein sequence ID" value="EGJ71990.1"/>
    <property type="molecule type" value="Genomic_DNA"/>
</dbReference>
<evidence type="ECO:0000256" key="2">
    <source>
        <dbReference type="ARBA" id="ARBA00022801"/>
    </source>
</evidence>
<dbReference type="GO" id="GO:0016787">
    <property type="term" value="F:hydrolase activity"/>
    <property type="evidence" value="ECO:0007669"/>
    <property type="project" value="UniProtKB-KW"/>
</dbReference>
<keyword evidence="3" id="KW-0175">Coiled coil</keyword>
<accession>F3ZRQ1</accession>
<keyword evidence="2" id="KW-0378">Hydrolase</keyword>
<dbReference type="STRING" id="679937.Bcop_1801"/>
<feature type="chain" id="PRO_5003303805" evidence="4">
    <location>
        <begin position="23"/>
        <end position="524"/>
    </location>
</feature>
<protein>
    <submittedName>
        <fullName evidence="6">Sulfatase</fullName>
    </submittedName>
</protein>
<dbReference type="CDD" id="cd16031">
    <property type="entry name" value="G6S_like"/>
    <property type="match status" value="1"/>
</dbReference>
<dbReference type="InterPro" id="IPR017850">
    <property type="entry name" value="Alkaline_phosphatase_core_sf"/>
</dbReference>
<gene>
    <name evidence="6" type="ORF">Bcop_1801</name>
</gene>
<dbReference type="Proteomes" id="UP000018439">
    <property type="component" value="Chromosome"/>
</dbReference>
<dbReference type="HOGENOM" id="CLU_006332_9_3_10"/>
<dbReference type="PROSITE" id="PS00523">
    <property type="entry name" value="SULFATASE_1"/>
    <property type="match status" value="1"/>
</dbReference>
<dbReference type="OrthoDB" id="9765065at2"/>
<dbReference type="PROSITE" id="PS00149">
    <property type="entry name" value="SULFATASE_2"/>
    <property type="match status" value="1"/>
</dbReference>
<evidence type="ECO:0000259" key="5">
    <source>
        <dbReference type="Pfam" id="PF16347"/>
    </source>
</evidence>
<comment type="similarity">
    <text evidence="1">Belongs to the sulfatase family.</text>
</comment>
<evidence type="ECO:0000313" key="6">
    <source>
        <dbReference type="EMBL" id="EGJ71990.1"/>
    </source>
</evidence>
<name>F3ZRQ1_9BACE</name>
<dbReference type="eggNOG" id="COG3119">
    <property type="taxonomic scope" value="Bacteria"/>
</dbReference>
<dbReference type="SUPFAM" id="SSF53649">
    <property type="entry name" value="Alkaline phosphatase-like"/>
    <property type="match status" value="1"/>
</dbReference>
<evidence type="ECO:0000256" key="1">
    <source>
        <dbReference type="ARBA" id="ARBA00008779"/>
    </source>
</evidence>
<dbReference type="InterPro" id="IPR024607">
    <property type="entry name" value="Sulfatase_CS"/>
</dbReference>
<evidence type="ECO:0000313" key="7">
    <source>
        <dbReference type="Proteomes" id="UP000018439"/>
    </source>
</evidence>
<evidence type="ECO:0000256" key="3">
    <source>
        <dbReference type="SAM" id="Coils"/>
    </source>
</evidence>
<feature type="coiled-coil region" evidence="3">
    <location>
        <begin position="492"/>
        <end position="519"/>
    </location>
</feature>
<sequence length="524" mass="60803">MKPIYSKLLYSIAGTASLAALASCSEKKADEHRPYNIVYIMTDDHTQQMMSCYDNRYMETPNLDRIAQDGVRFTNSFVANSLSGPSRACMVTGKHSHANGFTDNTTCVFDGSQQTMPKLLQKAGYQTALIGKWHLESLPTGFDFWQIVPGQGDYYNPNFITMENDTIQEQGYLTNLITELSESWLDKHKDSDKPFALFIHHKAIHRNWMADLKDLPLFEDKTFPLPANFYDDYEGRPAAASQEMSIDKDMDLIYDLKMNRSNKDSRLKEMYESFVGRMTPEQKAEWDAFYDPIIEDFYAQNLTGKDLTNWKFQRYMRDYMKTVKSLDDNVGKVLDYLEQNGLMDNTLVVYTSDQGFYMGEHGWFDKRFMYEESMRTPLIMHLPKGFDKKGDIPQLVQNIDYAPTFLDLAGAPIPEDIQGVSLLPLLKGETPQSWRTSLYYHFYEYPAEHAVKRHYGIRTERYKLIHFYNDIDVWELYDLQEDPSEMHNIYGTKGTEELATQLKQELVDLQKQYKDTAALSLNGF</sequence>
<keyword evidence="4" id="KW-0732">Signal</keyword>
<dbReference type="Pfam" id="PF16347">
    <property type="entry name" value="SGSH_C"/>
    <property type="match status" value="1"/>
</dbReference>
<dbReference type="Gene3D" id="3.40.720.10">
    <property type="entry name" value="Alkaline Phosphatase, subunit A"/>
    <property type="match status" value="1"/>
</dbReference>
<proteinExistence type="inferred from homology"/>
<dbReference type="InterPro" id="IPR032506">
    <property type="entry name" value="SGSH_C"/>
</dbReference>
<evidence type="ECO:0000256" key="4">
    <source>
        <dbReference type="SAM" id="SignalP"/>
    </source>
</evidence>
<feature type="signal peptide" evidence="4">
    <location>
        <begin position="1"/>
        <end position="22"/>
    </location>
</feature>
<keyword evidence="7" id="KW-1185">Reference proteome</keyword>
<dbReference type="PANTHER" id="PTHR43108">
    <property type="entry name" value="N-ACETYLGLUCOSAMINE-6-SULFATASE FAMILY MEMBER"/>
    <property type="match status" value="1"/>
</dbReference>
<dbReference type="PANTHER" id="PTHR43108:SF6">
    <property type="entry name" value="N-SULPHOGLUCOSAMINE SULPHOHYDROLASE"/>
    <property type="match status" value="1"/>
</dbReference>
<dbReference type="AlphaFoldDB" id="F3ZRQ1"/>
<organism evidence="6 7">
    <name type="scientific">Bacteroides coprosuis DSM 18011</name>
    <dbReference type="NCBI Taxonomy" id="679937"/>
    <lineage>
        <taxon>Bacteria</taxon>
        <taxon>Pseudomonadati</taxon>
        <taxon>Bacteroidota</taxon>
        <taxon>Bacteroidia</taxon>
        <taxon>Bacteroidales</taxon>
        <taxon>Bacteroidaceae</taxon>
        <taxon>Bacteroides</taxon>
    </lineage>
</organism>